<feature type="compositionally biased region" description="Polar residues" evidence="1">
    <location>
        <begin position="1"/>
        <end position="10"/>
    </location>
</feature>
<dbReference type="AlphaFoldDB" id="A0A072U8Y0"/>
<evidence type="ECO:0000313" key="2">
    <source>
        <dbReference type="EMBL" id="KEH25841.1"/>
    </source>
</evidence>
<evidence type="ECO:0000313" key="4">
    <source>
        <dbReference type="Proteomes" id="UP000002051"/>
    </source>
</evidence>
<accession>A0A072U8Y0</accession>
<dbReference type="EnsemblPlants" id="KEH25841">
    <property type="protein sequence ID" value="KEH25841"/>
    <property type="gene ID" value="MTR_6g035050"/>
</dbReference>
<sequence>MTTQKLVQSDSNDHPEAGPQNLKATLDKLKYKGGEALDKSNSQILKDGDKPQVIPSNVKLPYPYLAKEKKNEEGQFKKFMELFSQLQCYSPKELPPKLKDPGAFTIPCSIGPVDIGRALCDLGESINLIPVASFFGGQGHLINF</sequence>
<reference evidence="3" key="3">
    <citation type="submission" date="2015-04" db="UniProtKB">
        <authorList>
            <consortium name="EnsemblPlants"/>
        </authorList>
    </citation>
    <scope>IDENTIFICATION</scope>
    <source>
        <strain evidence="3">cv. Jemalong A17</strain>
    </source>
</reference>
<dbReference type="HOGENOM" id="CLU_1799352_0_0_1"/>
<dbReference type="EMBL" id="CM001222">
    <property type="protein sequence ID" value="KEH25841.1"/>
    <property type="molecule type" value="Genomic_DNA"/>
</dbReference>
<evidence type="ECO:0000313" key="3">
    <source>
        <dbReference type="EnsemblPlants" id="KEH25841"/>
    </source>
</evidence>
<proteinExistence type="predicted"/>
<gene>
    <name evidence="2" type="ordered locus">MTR_6g035050</name>
</gene>
<keyword evidence="4" id="KW-1185">Reference proteome</keyword>
<feature type="region of interest" description="Disordered" evidence="1">
    <location>
        <begin position="1"/>
        <end position="21"/>
    </location>
</feature>
<protein>
    <submittedName>
        <fullName evidence="2 3">Uncharacterized protein</fullName>
    </submittedName>
</protein>
<organism evidence="2 4">
    <name type="scientific">Medicago truncatula</name>
    <name type="common">Barrel medic</name>
    <name type="synonym">Medicago tribuloides</name>
    <dbReference type="NCBI Taxonomy" id="3880"/>
    <lineage>
        <taxon>Eukaryota</taxon>
        <taxon>Viridiplantae</taxon>
        <taxon>Streptophyta</taxon>
        <taxon>Embryophyta</taxon>
        <taxon>Tracheophyta</taxon>
        <taxon>Spermatophyta</taxon>
        <taxon>Magnoliopsida</taxon>
        <taxon>eudicotyledons</taxon>
        <taxon>Gunneridae</taxon>
        <taxon>Pentapetalae</taxon>
        <taxon>rosids</taxon>
        <taxon>fabids</taxon>
        <taxon>Fabales</taxon>
        <taxon>Fabaceae</taxon>
        <taxon>Papilionoideae</taxon>
        <taxon>50 kb inversion clade</taxon>
        <taxon>NPAAA clade</taxon>
        <taxon>Hologalegina</taxon>
        <taxon>IRL clade</taxon>
        <taxon>Trifolieae</taxon>
        <taxon>Medicago</taxon>
    </lineage>
</organism>
<evidence type="ECO:0000256" key="1">
    <source>
        <dbReference type="SAM" id="MobiDB-lite"/>
    </source>
</evidence>
<name>A0A072U8Y0_MEDTR</name>
<dbReference type="PANTHER" id="PTHR33067:SF39">
    <property type="entry name" value="TRANSCRIPTION FACTOR INTERACTOR AND REGULATOR CCHC(ZN) FAMILY"/>
    <property type="match status" value="1"/>
</dbReference>
<reference evidence="2 4" key="2">
    <citation type="journal article" date="2014" name="BMC Genomics">
        <title>An improved genome release (version Mt4.0) for the model legume Medicago truncatula.</title>
        <authorList>
            <person name="Tang H."/>
            <person name="Krishnakumar V."/>
            <person name="Bidwell S."/>
            <person name="Rosen B."/>
            <person name="Chan A."/>
            <person name="Zhou S."/>
            <person name="Gentzbittel L."/>
            <person name="Childs K.L."/>
            <person name="Yandell M."/>
            <person name="Gundlach H."/>
            <person name="Mayer K.F."/>
            <person name="Schwartz D.C."/>
            <person name="Town C.D."/>
        </authorList>
    </citation>
    <scope>GENOME REANNOTATION</scope>
    <source>
        <strain evidence="2">A17</strain>
        <strain evidence="3 4">cv. Jemalong A17</strain>
    </source>
</reference>
<dbReference type="Proteomes" id="UP000002051">
    <property type="component" value="Chromosome 6"/>
</dbReference>
<dbReference type="PANTHER" id="PTHR33067">
    <property type="entry name" value="RNA-DIRECTED DNA POLYMERASE-RELATED"/>
    <property type="match status" value="1"/>
</dbReference>
<reference evidence="2 4" key="1">
    <citation type="journal article" date="2011" name="Nature">
        <title>The Medicago genome provides insight into the evolution of rhizobial symbioses.</title>
        <authorList>
            <person name="Young N.D."/>
            <person name="Debelle F."/>
            <person name="Oldroyd G.E."/>
            <person name="Geurts R."/>
            <person name="Cannon S.B."/>
            <person name="Udvardi M.K."/>
            <person name="Benedito V.A."/>
            <person name="Mayer K.F."/>
            <person name="Gouzy J."/>
            <person name="Schoof H."/>
            <person name="Van de Peer Y."/>
            <person name="Proost S."/>
            <person name="Cook D.R."/>
            <person name="Meyers B.C."/>
            <person name="Spannagl M."/>
            <person name="Cheung F."/>
            <person name="De Mita S."/>
            <person name="Krishnakumar V."/>
            <person name="Gundlach H."/>
            <person name="Zhou S."/>
            <person name="Mudge J."/>
            <person name="Bharti A.K."/>
            <person name="Murray J.D."/>
            <person name="Naoumkina M.A."/>
            <person name="Rosen B."/>
            <person name="Silverstein K.A."/>
            <person name="Tang H."/>
            <person name="Rombauts S."/>
            <person name="Zhao P.X."/>
            <person name="Zhou P."/>
            <person name="Barbe V."/>
            <person name="Bardou P."/>
            <person name="Bechner M."/>
            <person name="Bellec A."/>
            <person name="Berger A."/>
            <person name="Berges H."/>
            <person name="Bidwell S."/>
            <person name="Bisseling T."/>
            <person name="Choisne N."/>
            <person name="Couloux A."/>
            <person name="Denny R."/>
            <person name="Deshpande S."/>
            <person name="Dai X."/>
            <person name="Doyle J.J."/>
            <person name="Dudez A.M."/>
            <person name="Farmer A.D."/>
            <person name="Fouteau S."/>
            <person name="Franken C."/>
            <person name="Gibelin C."/>
            <person name="Gish J."/>
            <person name="Goldstein S."/>
            <person name="Gonzalez A.J."/>
            <person name="Green P.J."/>
            <person name="Hallab A."/>
            <person name="Hartog M."/>
            <person name="Hua A."/>
            <person name="Humphray S.J."/>
            <person name="Jeong D.H."/>
            <person name="Jing Y."/>
            <person name="Jocker A."/>
            <person name="Kenton S.M."/>
            <person name="Kim D.J."/>
            <person name="Klee K."/>
            <person name="Lai H."/>
            <person name="Lang C."/>
            <person name="Lin S."/>
            <person name="Macmil S.L."/>
            <person name="Magdelenat G."/>
            <person name="Matthews L."/>
            <person name="McCorrison J."/>
            <person name="Monaghan E.L."/>
            <person name="Mun J.H."/>
            <person name="Najar F.Z."/>
            <person name="Nicholson C."/>
            <person name="Noirot C."/>
            <person name="O'Bleness M."/>
            <person name="Paule C.R."/>
            <person name="Poulain J."/>
            <person name="Prion F."/>
            <person name="Qin B."/>
            <person name="Qu C."/>
            <person name="Retzel E.F."/>
            <person name="Riddle C."/>
            <person name="Sallet E."/>
            <person name="Samain S."/>
            <person name="Samson N."/>
            <person name="Sanders I."/>
            <person name="Saurat O."/>
            <person name="Scarpelli C."/>
            <person name="Schiex T."/>
            <person name="Segurens B."/>
            <person name="Severin A.J."/>
            <person name="Sherrier D.J."/>
            <person name="Shi R."/>
            <person name="Sims S."/>
            <person name="Singer S.R."/>
            <person name="Sinharoy S."/>
            <person name="Sterck L."/>
            <person name="Viollet A."/>
            <person name="Wang B.B."/>
            <person name="Wang K."/>
            <person name="Wang M."/>
            <person name="Wang X."/>
            <person name="Warfsmann J."/>
            <person name="Weissenbach J."/>
            <person name="White D.D."/>
            <person name="White J.D."/>
            <person name="Wiley G.B."/>
            <person name="Wincker P."/>
            <person name="Xing Y."/>
            <person name="Yang L."/>
            <person name="Yao Z."/>
            <person name="Ying F."/>
            <person name="Zhai J."/>
            <person name="Zhou L."/>
            <person name="Zuber A."/>
            <person name="Denarie J."/>
            <person name="Dixon R.A."/>
            <person name="May G.D."/>
            <person name="Schwartz D.C."/>
            <person name="Rogers J."/>
            <person name="Quetier F."/>
            <person name="Town C.D."/>
            <person name="Roe B.A."/>
        </authorList>
    </citation>
    <scope>NUCLEOTIDE SEQUENCE [LARGE SCALE GENOMIC DNA]</scope>
    <source>
        <strain evidence="2">A17</strain>
        <strain evidence="3 4">cv. Jemalong A17</strain>
    </source>
</reference>